<dbReference type="Proteomes" id="UP001597417">
    <property type="component" value="Unassembled WGS sequence"/>
</dbReference>
<gene>
    <name evidence="1" type="ORF">ACFSXZ_28915</name>
</gene>
<dbReference type="SUPFAM" id="SSF51905">
    <property type="entry name" value="FAD/NAD(P)-binding domain"/>
    <property type="match status" value="1"/>
</dbReference>
<sequence length="165" mass="17340">MSARPGVCARTAAESRRRHFTGLRRFPARLVSVGDAVASFNPVYGQGMSSATLHASCLSSYLTGSADFDGVARDFFNLEHMVVDAAWAVSAGGDAGRLDAANGVEVPEPVRQQRAALGRVVAATLIDGTVARVFNDVSYMLRHPATLGDPELLERAGAALGAKSH</sequence>
<accession>A0ABW5FZ77</accession>
<dbReference type="EMBL" id="JBHUKR010000017">
    <property type="protein sequence ID" value="MFD2420360.1"/>
    <property type="molecule type" value="Genomic_DNA"/>
</dbReference>
<proteinExistence type="predicted"/>
<dbReference type="Gene3D" id="3.50.50.60">
    <property type="entry name" value="FAD/NAD(P)-binding domain"/>
    <property type="match status" value="1"/>
</dbReference>
<name>A0ABW5FZ77_9PSEU</name>
<keyword evidence="2" id="KW-1185">Reference proteome</keyword>
<protein>
    <submittedName>
        <fullName evidence="1">Uncharacterized protein</fullName>
    </submittedName>
</protein>
<dbReference type="RefSeq" id="WP_378268383.1">
    <property type="nucleotide sequence ID" value="NZ_JBHUKR010000017.1"/>
</dbReference>
<organism evidence="1 2">
    <name type="scientific">Amycolatopsis pigmentata</name>
    <dbReference type="NCBI Taxonomy" id="450801"/>
    <lineage>
        <taxon>Bacteria</taxon>
        <taxon>Bacillati</taxon>
        <taxon>Actinomycetota</taxon>
        <taxon>Actinomycetes</taxon>
        <taxon>Pseudonocardiales</taxon>
        <taxon>Pseudonocardiaceae</taxon>
        <taxon>Amycolatopsis</taxon>
    </lineage>
</organism>
<dbReference type="InterPro" id="IPR036188">
    <property type="entry name" value="FAD/NAD-bd_sf"/>
</dbReference>
<evidence type="ECO:0000313" key="2">
    <source>
        <dbReference type="Proteomes" id="UP001597417"/>
    </source>
</evidence>
<reference evidence="2" key="1">
    <citation type="journal article" date="2019" name="Int. J. Syst. Evol. Microbiol.">
        <title>The Global Catalogue of Microorganisms (GCM) 10K type strain sequencing project: providing services to taxonomists for standard genome sequencing and annotation.</title>
        <authorList>
            <consortium name="The Broad Institute Genomics Platform"/>
            <consortium name="The Broad Institute Genome Sequencing Center for Infectious Disease"/>
            <person name="Wu L."/>
            <person name="Ma J."/>
        </authorList>
    </citation>
    <scope>NUCLEOTIDE SEQUENCE [LARGE SCALE GENOMIC DNA]</scope>
    <source>
        <strain evidence="2">CGMCC 4.7645</strain>
    </source>
</reference>
<comment type="caution">
    <text evidence="1">The sequence shown here is derived from an EMBL/GenBank/DDBJ whole genome shotgun (WGS) entry which is preliminary data.</text>
</comment>
<evidence type="ECO:0000313" key="1">
    <source>
        <dbReference type="EMBL" id="MFD2420360.1"/>
    </source>
</evidence>